<keyword evidence="2" id="KW-0732">Signal</keyword>
<evidence type="ECO:0008006" key="5">
    <source>
        <dbReference type="Google" id="ProtNLM"/>
    </source>
</evidence>
<organism evidence="4">
    <name type="scientific">Acromyrmex echinatior</name>
    <name type="common">Panamanian leafcutter ant</name>
    <name type="synonym">Acromyrmex octospinosus echinatior</name>
    <dbReference type="NCBI Taxonomy" id="103372"/>
    <lineage>
        <taxon>Eukaryota</taxon>
        <taxon>Metazoa</taxon>
        <taxon>Ecdysozoa</taxon>
        <taxon>Arthropoda</taxon>
        <taxon>Hexapoda</taxon>
        <taxon>Insecta</taxon>
        <taxon>Pterygota</taxon>
        <taxon>Neoptera</taxon>
        <taxon>Endopterygota</taxon>
        <taxon>Hymenoptera</taxon>
        <taxon>Apocrita</taxon>
        <taxon>Aculeata</taxon>
        <taxon>Formicoidea</taxon>
        <taxon>Formicidae</taxon>
        <taxon>Myrmicinae</taxon>
        <taxon>Acromyrmex</taxon>
    </lineage>
</organism>
<dbReference type="AlphaFoldDB" id="F4WAV5"/>
<name>F4WAV5_ACREC</name>
<evidence type="ECO:0000256" key="2">
    <source>
        <dbReference type="SAM" id="SignalP"/>
    </source>
</evidence>
<feature type="chain" id="PRO_5003323471" description="Secreted protein" evidence="2">
    <location>
        <begin position="17"/>
        <end position="124"/>
    </location>
</feature>
<evidence type="ECO:0000313" key="3">
    <source>
        <dbReference type="EMBL" id="EGI68711.1"/>
    </source>
</evidence>
<feature type="compositionally biased region" description="Polar residues" evidence="1">
    <location>
        <begin position="70"/>
        <end position="81"/>
    </location>
</feature>
<accession>F4WAV5</accession>
<evidence type="ECO:0000313" key="4">
    <source>
        <dbReference type="Proteomes" id="UP000007755"/>
    </source>
</evidence>
<proteinExistence type="predicted"/>
<keyword evidence="4" id="KW-1185">Reference proteome</keyword>
<protein>
    <recommendedName>
        <fullName evidence="5">Secreted protein</fullName>
    </recommendedName>
</protein>
<dbReference type="EMBL" id="GL888053">
    <property type="protein sequence ID" value="EGI68711.1"/>
    <property type="molecule type" value="Genomic_DNA"/>
</dbReference>
<sequence length="124" mass="13725">MRMCECGVCLAALVLGFPLSRWNSKRDQKDHLVTSLTDERRRRRTVSDLFKAPDSPTVLEIEFDPASLWNGPSNTGHTQEVNDLVSGTGVSDKQPSLLSPSQSSTQIPQAWILFAHTITSSLSR</sequence>
<dbReference type="Proteomes" id="UP000007755">
    <property type="component" value="Unassembled WGS sequence"/>
</dbReference>
<gene>
    <name evidence="3" type="ORF">G5I_02648</name>
</gene>
<feature type="signal peptide" evidence="2">
    <location>
        <begin position="1"/>
        <end position="16"/>
    </location>
</feature>
<evidence type="ECO:0000256" key="1">
    <source>
        <dbReference type="SAM" id="MobiDB-lite"/>
    </source>
</evidence>
<feature type="region of interest" description="Disordered" evidence="1">
    <location>
        <begin position="70"/>
        <end position="105"/>
    </location>
</feature>
<feature type="compositionally biased region" description="Low complexity" evidence="1">
    <location>
        <begin position="94"/>
        <end position="104"/>
    </location>
</feature>
<dbReference type="InParanoid" id="F4WAV5"/>
<reference evidence="3" key="1">
    <citation type="submission" date="2011-02" db="EMBL/GenBank/DDBJ databases">
        <title>The genome of the leaf-cutting ant Acromyrmex echinatior suggests key adaptations to social evolution and fungus farming.</title>
        <authorList>
            <person name="Nygaard S."/>
            <person name="Zhang G."/>
        </authorList>
    </citation>
    <scope>NUCLEOTIDE SEQUENCE</scope>
</reference>